<dbReference type="GO" id="GO:0042054">
    <property type="term" value="F:histone methyltransferase activity"/>
    <property type="evidence" value="ECO:0000318"/>
    <property type="project" value="GO_Central"/>
</dbReference>
<dbReference type="Gene3D" id="1.25.40.10">
    <property type="entry name" value="Tetratricopeptide repeat domain"/>
    <property type="match status" value="1"/>
</dbReference>
<dbReference type="InterPro" id="IPR025799">
    <property type="entry name" value="Arg_MeTrfase"/>
</dbReference>
<dbReference type="SUPFAM" id="SSF48452">
    <property type="entry name" value="TPR-like"/>
    <property type="match status" value="1"/>
</dbReference>
<dbReference type="Proteomes" id="UP000008144">
    <property type="component" value="Chromosome 8"/>
</dbReference>
<reference evidence="3" key="4">
    <citation type="submission" date="2025-09" db="UniProtKB">
        <authorList>
            <consortium name="Ensembl"/>
        </authorList>
    </citation>
    <scope>IDENTIFICATION</scope>
</reference>
<dbReference type="Ensembl" id="ENSCINT00000015196.3">
    <property type="protein sequence ID" value="ENSCINP00000015196.3"/>
    <property type="gene ID" value="ENSCING00000007398.3"/>
</dbReference>
<dbReference type="GeneTree" id="ENSGT00940000158472"/>
<dbReference type="Pfam" id="PF06325">
    <property type="entry name" value="PrmA"/>
    <property type="match status" value="1"/>
</dbReference>
<keyword evidence="2" id="KW-0489">Methyltransferase</keyword>
<dbReference type="PROSITE" id="PS51678">
    <property type="entry name" value="SAM_MT_PRMT"/>
    <property type="match status" value="1"/>
</dbReference>
<dbReference type="PANTHER" id="PTHR11006">
    <property type="entry name" value="PROTEIN ARGININE N-METHYLTRANSFERASE"/>
    <property type="match status" value="1"/>
</dbReference>
<accession>F6UKV2</accession>
<dbReference type="FunFam" id="1.25.40.10:FF:003505">
    <property type="entry name" value="Predicted protein"/>
    <property type="match status" value="1"/>
</dbReference>
<dbReference type="AlphaFoldDB" id="F6UKV2"/>
<evidence type="ECO:0000256" key="2">
    <source>
        <dbReference type="PROSITE-ProRule" id="PRU01015"/>
    </source>
</evidence>
<proteinExistence type="predicted"/>
<protein>
    <submittedName>
        <fullName evidence="3">Uncharacterized protein</fullName>
    </submittedName>
</protein>
<dbReference type="Gene3D" id="3.40.50.150">
    <property type="entry name" value="Vaccinia Virus protein VP39"/>
    <property type="match status" value="1"/>
</dbReference>
<name>F6UKV2_CIOIN</name>
<organism evidence="3 4">
    <name type="scientific">Ciona intestinalis</name>
    <name type="common">Transparent sea squirt</name>
    <name type="synonym">Ascidia intestinalis</name>
    <dbReference type="NCBI Taxonomy" id="7719"/>
    <lineage>
        <taxon>Eukaryota</taxon>
        <taxon>Metazoa</taxon>
        <taxon>Chordata</taxon>
        <taxon>Tunicata</taxon>
        <taxon>Ascidiacea</taxon>
        <taxon>Phlebobranchia</taxon>
        <taxon>Cionidae</taxon>
        <taxon>Ciona</taxon>
    </lineage>
</organism>
<dbReference type="GO" id="GO:0016274">
    <property type="term" value="F:protein-arginine N-methyltransferase activity"/>
    <property type="evidence" value="ECO:0000318"/>
    <property type="project" value="GO_Central"/>
</dbReference>
<dbReference type="GO" id="GO:0032259">
    <property type="term" value="P:methylation"/>
    <property type="evidence" value="ECO:0007669"/>
    <property type="project" value="UniProtKB-KW"/>
</dbReference>
<keyword evidence="2" id="KW-0808">Transferase</keyword>
<dbReference type="GO" id="GO:0006355">
    <property type="term" value="P:regulation of DNA-templated transcription"/>
    <property type="evidence" value="ECO:0000318"/>
    <property type="project" value="GO_Central"/>
</dbReference>
<dbReference type="InParanoid" id="F6UKV2"/>
<evidence type="ECO:0000313" key="3">
    <source>
        <dbReference type="Ensembl" id="ENSCINP00000015196.3"/>
    </source>
</evidence>
<reference evidence="4" key="1">
    <citation type="journal article" date="2002" name="Science">
        <title>The draft genome of Ciona intestinalis: insights into chordate and vertebrate origins.</title>
        <authorList>
            <person name="Dehal P."/>
            <person name="Satou Y."/>
            <person name="Campbell R.K."/>
            <person name="Chapman J."/>
            <person name="Degnan B."/>
            <person name="De Tomaso A."/>
            <person name="Davidson B."/>
            <person name="Di Gregorio A."/>
            <person name="Gelpke M."/>
            <person name="Goodstein D.M."/>
            <person name="Harafuji N."/>
            <person name="Hastings K.E."/>
            <person name="Ho I."/>
            <person name="Hotta K."/>
            <person name="Huang W."/>
            <person name="Kawashima T."/>
            <person name="Lemaire P."/>
            <person name="Martinez D."/>
            <person name="Meinertzhagen I.A."/>
            <person name="Necula S."/>
            <person name="Nonaka M."/>
            <person name="Putnam N."/>
            <person name="Rash S."/>
            <person name="Saiga H."/>
            <person name="Satake M."/>
            <person name="Terry A."/>
            <person name="Yamada L."/>
            <person name="Wang H.G."/>
            <person name="Awazu S."/>
            <person name="Azumi K."/>
            <person name="Boore J."/>
            <person name="Branno M."/>
            <person name="Chin-Bow S."/>
            <person name="DeSantis R."/>
            <person name="Doyle S."/>
            <person name="Francino P."/>
            <person name="Keys D.N."/>
            <person name="Haga S."/>
            <person name="Hayashi H."/>
            <person name="Hino K."/>
            <person name="Imai K.S."/>
            <person name="Inaba K."/>
            <person name="Kano S."/>
            <person name="Kobayashi K."/>
            <person name="Kobayashi M."/>
            <person name="Lee B.I."/>
            <person name="Makabe K.W."/>
            <person name="Manohar C."/>
            <person name="Matassi G."/>
            <person name="Medina M."/>
            <person name="Mochizuki Y."/>
            <person name="Mount S."/>
            <person name="Morishita T."/>
            <person name="Miura S."/>
            <person name="Nakayama A."/>
            <person name="Nishizaka S."/>
            <person name="Nomoto H."/>
            <person name="Ohta F."/>
            <person name="Oishi K."/>
            <person name="Rigoutsos I."/>
            <person name="Sano M."/>
            <person name="Sasaki A."/>
            <person name="Sasakura Y."/>
            <person name="Shoguchi E."/>
            <person name="Shin-i T."/>
            <person name="Spagnuolo A."/>
            <person name="Stainier D."/>
            <person name="Suzuki M.M."/>
            <person name="Tassy O."/>
            <person name="Takatori N."/>
            <person name="Tokuoka M."/>
            <person name="Yagi K."/>
            <person name="Yoshizaki F."/>
            <person name="Wada S."/>
            <person name="Zhang C."/>
            <person name="Hyatt P.D."/>
            <person name="Larimer F."/>
            <person name="Detter C."/>
            <person name="Doggett N."/>
            <person name="Glavina T."/>
            <person name="Hawkins T."/>
            <person name="Richardson P."/>
            <person name="Lucas S."/>
            <person name="Kohara Y."/>
            <person name="Levine M."/>
            <person name="Satoh N."/>
            <person name="Rokhsar D.S."/>
        </authorList>
    </citation>
    <scope>NUCLEOTIDE SEQUENCE [LARGE SCALE GENOMIC DNA]</scope>
</reference>
<keyword evidence="4" id="KW-1185">Reference proteome</keyword>
<dbReference type="PANTHER" id="PTHR11006:SF60">
    <property type="entry name" value="PROTEIN ARGININE N-METHYLTRANSFERASE 9"/>
    <property type="match status" value="1"/>
</dbReference>
<evidence type="ECO:0000313" key="4">
    <source>
        <dbReference type="Proteomes" id="UP000008144"/>
    </source>
</evidence>
<dbReference type="SUPFAM" id="SSF53335">
    <property type="entry name" value="S-adenosyl-L-methionine-dependent methyltransferases"/>
    <property type="match status" value="2"/>
</dbReference>
<dbReference type="OMA" id="CQNEMSS"/>
<dbReference type="InterPro" id="IPR011990">
    <property type="entry name" value="TPR-like_helical_dom_sf"/>
</dbReference>
<dbReference type="FunCoup" id="F6UKV2">
    <property type="interactions" value="369"/>
</dbReference>
<dbReference type="HOGENOM" id="CLU_017482_1_0_1"/>
<dbReference type="CDD" id="cd02440">
    <property type="entry name" value="AdoMet_MTases"/>
    <property type="match status" value="1"/>
</dbReference>
<dbReference type="GO" id="GO:0006338">
    <property type="term" value="P:chromatin remodeling"/>
    <property type="evidence" value="ECO:0000318"/>
    <property type="project" value="GO_Central"/>
</dbReference>
<keyword evidence="1 2" id="KW-0949">S-adenosyl-L-methionine</keyword>
<evidence type="ECO:0000256" key="1">
    <source>
        <dbReference type="ARBA" id="ARBA00022691"/>
    </source>
</evidence>
<reference evidence="3" key="3">
    <citation type="submission" date="2025-08" db="UniProtKB">
        <authorList>
            <consortium name="Ensembl"/>
        </authorList>
    </citation>
    <scope>IDENTIFICATION</scope>
</reference>
<dbReference type="STRING" id="7719.ENSCINP00000015196"/>
<dbReference type="Gene3D" id="2.70.160.11">
    <property type="entry name" value="Hnrnp arginine n-methyltransferase1"/>
    <property type="match status" value="2"/>
</dbReference>
<sequence length="771" mass="86712">IAEARSNLLDHNYGKAFAFYLLVLKIAPHVRKNCYDEFSASWREWSNELRTLGRIENLFTLYQQGCDAYFDCDMLHYHMGCQLHRLGMKLEAVGMFRKALVANSYCQPARVNLENATRGLVDSWHFTMLNDKARNQSFESGIQRAMETLPCDVHVLDIGSGTGLLSMMAAQLKSCTVYACEMSKAMHTISEECISLNQLSHQIKTINQHSEHISVSSSDSNRSGNASLPQKVDLVISETLDAGVFGEGVVDTLNHAWKHLLKAKSQGGKVLPNSVTLFCCVIESEAIRRKHCLMNKHEKFQNVTISSCVGNQFKSNSGNLTFVPTVTQEPYTSETIKNIPHKVLTNPETLFKVDFNNPDLLDKIATGNHENITIDLPVVKNGTPDAVVMWFDLKVTDGYHIITDIESQHCWEQAVYPVQCFSQNNETLKQFIDESSTIRLTFKVETDCLRLMVVESLDKDGTKQDVISQFSSVTLTDFQAHVLVPEVQMLRLNDCVYSELYCKSVLSFEYTSLHVLDVSHGFSLRMVKLANNTGSISKLSKYCYSEKELKAFQSVFDFCTGTTKVECFLELPEPSPKYEVVISDIVEPSGLFVPNMLRNFAKFKDCLLPGGKFIPNKVTVVAQLIHSDEILSKCMLVSDENTLGFKIAATVNDFKVTTHSDLDMQTVQYIGLTPPKDTLTINFNDSALDGLDFKKTAVFQVTKKQTLHAVLFWFKINLYDDVIINTIDNDNHWLQAAYVLPNSQQLNLTIGDEVVLNTTLHNDSLLFSASK</sequence>
<dbReference type="EMBL" id="EAAA01002712">
    <property type="status" value="NOT_ANNOTATED_CDS"/>
    <property type="molecule type" value="Genomic_DNA"/>
</dbReference>
<dbReference type="GO" id="GO:0005634">
    <property type="term" value="C:nucleus"/>
    <property type="evidence" value="ECO:0000318"/>
    <property type="project" value="GO_Central"/>
</dbReference>
<dbReference type="InterPro" id="IPR029063">
    <property type="entry name" value="SAM-dependent_MTases_sf"/>
</dbReference>
<reference evidence="3" key="2">
    <citation type="journal article" date="2008" name="Genome Biol.">
        <title>Improved genome assembly and evidence-based global gene model set for the chordate Ciona intestinalis: new insight into intron and operon populations.</title>
        <authorList>
            <person name="Satou Y."/>
            <person name="Mineta K."/>
            <person name="Ogasawara M."/>
            <person name="Sasakura Y."/>
            <person name="Shoguchi E."/>
            <person name="Ueno K."/>
            <person name="Yamada L."/>
            <person name="Matsumoto J."/>
            <person name="Wasserscheid J."/>
            <person name="Dewar K."/>
            <person name="Wiley G.B."/>
            <person name="Macmil S.L."/>
            <person name="Roe B.A."/>
            <person name="Zeller R.W."/>
            <person name="Hastings K.E."/>
            <person name="Lemaire P."/>
            <person name="Lindquist E."/>
            <person name="Endo T."/>
            <person name="Hotta K."/>
            <person name="Inaba K."/>
        </authorList>
    </citation>
    <scope>NUCLEOTIDE SEQUENCE [LARGE SCALE GENOMIC DNA]</scope>
    <source>
        <strain evidence="3">wild type</strain>
    </source>
</reference>